<proteinExistence type="predicted"/>
<accession>A0A1L9RNJ6</accession>
<dbReference type="AlphaFoldDB" id="A0A1L9RNJ6"/>
<gene>
    <name evidence="1" type="ORF">ASPWEDRAFT_170016</name>
</gene>
<dbReference type="EMBL" id="KV878211">
    <property type="protein sequence ID" value="OJJ36501.1"/>
    <property type="molecule type" value="Genomic_DNA"/>
</dbReference>
<protein>
    <submittedName>
        <fullName evidence="1">Uncharacterized protein</fullName>
    </submittedName>
</protein>
<organism evidence="1 2">
    <name type="scientific">Aspergillus wentii DTO 134E9</name>
    <dbReference type="NCBI Taxonomy" id="1073089"/>
    <lineage>
        <taxon>Eukaryota</taxon>
        <taxon>Fungi</taxon>
        <taxon>Dikarya</taxon>
        <taxon>Ascomycota</taxon>
        <taxon>Pezizomycotina</taxon>
        <taxon>Eurotiomycetes</taxon>
        <taxon>Eurotiomycetidae</taxon>
        <taxon>Eurotiales</taxon>
        <taxon>Aspergillaceae</taxon>
        <taxon>Aspergillus</taxon>
        <taxon>Aspergillus subgen. Cremei</taxon>
    </lineage>
</organism>
<evidence type="ECO:0000313" key="2">
    <source>
        <dbReference type="Proteomes" id="UP000184383"/>
    </source>
</evidence>
<reference evidence="2" key="1">
    <citation type="journal article" date="2017" name="Genome Biol.">
        <title>Comparative genomics reveals high biological diversity and specific adaptations in the industrially and medically important fungal genus Aspergillus.</title>
        <authorList>
            <person name="de Vries R.P."/>
            <person name="Riley R."/>
            <person name="Wiebenga A."/>
            <person name="Aguilar-Osorio G."/>
            <person name="Amillis S."/>
            <person name="Uchima C.A."/>
            <person name="Anderluh G."/>
            <person name="Asadollahi M."/>
            <person name="Askin M."/>
            <person name="Barry K."/>
            <person name="Battaglia E."/>
            <person name="Bayram O."/>
            <person name="Benocci T."/>
            <person name="Braus-Stromeyer S.A."/>
            <person name="Caldana C."/>
            <person name="Canovas D."/>
            <person name="Cerqueira G.C."/>
            <person name="Chen F."/>
            <person name="Chen W."/>
            <person name="Choi C."/>
            <person name="Clum A."/>
            <person name="Dos Santos R.A."/>
            <person name="Damasio A.R."/>
            <person name="Diallinas G."/>
            <person name="Emri T."/>
            <person name="Fekete E."/>
            <person name="Flipphi M."/>
            <person name="Freyberg S."/>
            <person name="Gallo A."/>
            <person name="Gournas C."/>
            <person name="Habgood R."/>
            <person name="Hainaut M."/>
            <person name="Harispe M.L."/>
            <person name="Henrissat B."/>
            <person name="Hilden K.S."/>
            <person name="Hope R."/>
            <person name="Hossain A."/>
            <person name="Karabika E."/>
            <person name="Karaffa L."/>
            <person name="Karanyi Z."/>
            <person name="Krasevec N."/>
            <person name="Kuo A."/>
            <person name="Kusch H."/>
            <person name="LaButti K."/>
            <person name="Lagendijk E.L."/>
            <person name="Lapidus A."/>
            <person name="Levasseur A."/>
            <person name="Lindquist E."/>
            <person name="Lipzen A."/>
            <person name="Logrieco A.F."/>
            <person name="MacCabe A."/>
            <person name="Maekelae M.R."/>
            <person name="Malavazi I."/>
            <person name="Melin P."/>
            <person name="Meyer V."/>
            <person name="Mielnichuk N."/>
            <person name="Miskei M."/>
            <person name="Molnar A.P."/>
            <person name="Mule G."/>
            <person name="Ngan C.Y."/>
            <person name="Orejas M."/>
            <person name="Orosz E."/>
            <person name="Ouedraogo J.P."/>
            <person name="Overkamp K.M."/>
            <person name="Park H.-S."/>
            <person name="Perrone G."/>
            <person name="Piumi F."/>
            <person name="Punt P.J."/>
            <person name="Ram A.F."/>
            <person name="Ramon A."/>
            <person name="Rauscher S."/>
            <person name="Record E."/>
            <person name="Riano-Pachon D.M."/>
            <person name="Robert V."/>
            <person name="Roehrig J."/>
            <person name="Ruller R."/>
            <person name="Salamov A."/>
            <person name="Salih N.S."/>
            <person name="Samson R.A."/>
            <person name="Sandor E."/>
            <person name="Sanguinetti M."/>
            <person name="Schuetze T."/>
            <person name="Sepcic K."/>
            <person name="Shelest E."/>
            <person name="Sherlock G."/>
            <person name="Sophianopoulou V."/>
            <person name="Squina F.M."/>
            <person name="Sun H."/>
            <person name="Susca A."/>
            <person name="Todd R.B."/>
            <person name="Tsang A."/>
            <person name="Unkles S.E."/>
            <person name="van de Wiele N."/>
            <person name="van Rossen-Uffink D."/>
            <person name="Oliveira J.V."/>
            <person name="Vesth T.C."/>
            <person name="Visser J."/>
            <person name="Yu J.-H."/>
            <person name="Zhou M."/>
            <person name="Andersen M.R."/>
            <person name="Archer D.B."/>
            <person name="Baker S.E."/>
            <person name="Benoit I."/>
            <person name="Brakhage A.A."/>
            <person name="Braus G.H."/>
            <person name="Fischer R."/>
            <person name="Frisvad J.C."/>
            <person name="Goldman G.H."/>
            <person name="Houbraken J."/>
            <person name="Oakley B."/>
            <person name="Pocsi I."/>
            <person name="Scazzocchio C."/>
            <person name="Seiboth B."/>
            <person name="vanKuyk P.A."/>
            <person name="Wortman J."/>
            <person name="Dyer P.S."/>
            <person name="Grigoriev I.V."/>
        </authorList>
    </citation>
    <scope>NUCLEOTIDE SEQUENCE [LARGE SCALE GENOMIC DNA]</scope>
    <source>
        <strain evidence="2">DTO 134E9</strain>
    </source>
</reference>
<dbReference type="VEuPathDB" id="FungiDB:ASPWEDRAFT_170016"/>
<keyword evidence="2" id="KW-1185">Reference proteome</keyword>
<dbReference type="Proteomes" id="UP000184383">
    <property type="component" value="Unassembled WGS sequence"/>
</dbReference>
<name>A0A1L9RNJ6_ASPWE</name>
<dbReference type="GeneID" id="63746401"/>
<dbReference type="OrthoDB" id="4510679at2759"/>
<evidence type="ECO:0000313" key="1">
    <source>
        <dbReference type="EMBL" id="OJJ36501.1"/>
    </source>
</evidence>
<dbReference type="RefSeq" id="XP_040690177.1">
    <property type="nucleotide sequence ID" value="XM_040830553.1"/>
</dbReference>
<sequence>MGYSHHYRITTTSSEWRNSWPNFVKDVKLIIEASSVGITDPRGFDENGGNYRNDNDPDRITIPIPPPIVDQTRGIGINGIGDGAHEPLLIDCQGHLPRASVTTGRKPYDEVVTCVLVRAFMVAPHSCSITSDGDWDDWVDGRTLYTQIWGEMPLCPWGGVFPTPPQKVSPACRCCIM</sequence>